<evidence type="ECO:0000313" key="7">
    <source>
        <dbReference type="Proteomes" id="UP000591735"/>
    </source>
</evidence>
<dbReference type="InterPro" id="IPR050884">
    <property type="entry name" value="CNP_phosphodiesterase-III"/>
</dbReference>
<evidence type="ECO:0000256" key="2">
    <source>
        <dbReference type="ARBA" id="ARBA00022801"/>
    </source>
</evidence>
<dbReference type="InterPro" id="IPR026575">
    <property type="entry name" value="GpdQ/CpdA-like"/>
</dbReference>
<keyword evidence="2" id="KW-0378">Hydrolase</keyword>
<organism evidence="6 7">
    <name type="scientific">Marinobacter oulmenensis</name>
    <dbReference type="NCBI Taxonomy" id="643747"/>
    <lineage>
        <taxon>Bacteria</taxon>
        <taxon>Pseudomonadati</taxon>
        <taxon>Pseudomonadota</taxon>
        <taxon>Gammaproteobacteria</taxon>
        <taxon>Pseudomonadales</taxon>
        <taxon>Marinobacteraceae</taxon>
        <taxon>Marinobacter</taxon>
    </lineage>
</organism>
<dbReference type="Gene3D" id="3.60.21.10">
    <property type="match status" value="1"/>
</dbReference>
<gene>
    <name evidence="6" type="ORF">HNR38_002719</name>
</gene>
<feature type="domain" description="Calcineurin-like phosphoesterase" evidence="5">
    <location>
        <begin position="10"/>
        <end position="199"/>
    </location>
</feature>
<dbReference type="NCBIfam" id="NF008359">
    <property type="entry name" value="PRK11148.1"/>
    <property type="match status" value="1"/>
</dbReference>
<dbReference type="EMBL" id="JACHFE010000007">
    <property type="protein sequence ID" value="MBB5322224.1"/>
    <property type="molecule type" value="Genomic_DNA"/>
</dbReference>
<dbReference type="PANTHER" id="PTHR42988">
    <property type="entry name" value="PHOSPHOHYDROLASE"/>
    <property type="match status" value="1"/>
</dbReference>
<comment type="caution">
    <text evidence="6">The sequence shown here is derived from an EMBL/GenBank/DDBJ whole genome shotgun (WGS) entry which is preliminary data.</text>
</comment>
<dbReference type="Proteomes" id="UP000591735">
    <property type="component" value="Unassembled WGS sequence"/>
</dbReference>
<proteinExistence type="inferred from homology"/>
<evidence type="ECO:0000313" key="6">
    <source>
        <dbReference type="EMBL" id="MBB5322224.1"/>
    </source>
</evidence>
<keyword evidence="1" id="KW-0479">Metal-binding</keyword>
<evidence type="ECO:0000256" key="1">
    <source>
        <dbReference type="ARBA" id="ARBA00022723"/>
    </source>
</evidence>
<dbReference type="InterPro" id="IPR029052">
    <property type="entry name" value="Metallo-depent_PP-like"/>
</dbReference>
<dbReference type="SUPFAM" id="SSF56300">
    <property type="entry name" value="Metallo-dependent phosphatases"/>
    <property type="match status" value="1"/>
</dbReference>
<evidence type="ECO:0000256" key="4">
    <source>
        <dbReference type="ARBA" id="ARBA00025742"/>
    </source>
</evidence>
<sequence length="268" mass="29641">MTPTRSRNPLRVLQLTDPHLMASRDGSLLGINTRDSLAAVIAQVLETHGQPDLILVTGDISQDGSPEAYRHLTDQLQAFHCTSLWIPGNHDDASLLARVAAESGAAGRQREQGGWQFVMLDSSVPGQVHGELADSELQFLEQVLSASPERPTLISLHHQPVPVGSDWMDRIGLANPDAFWQVVDRHPQVRVVLWGHVHQAFHQRRSHLHLIATPSTCIQFTPQSVDFGVEPVAPGYRWFELAPDGEFSTEVVRAESFRFQLDEGSGGY</sequence>
<evidence type="ECO:0000256" key="3">
    <source>
        <dbReference type="ARBA" id="ARBA00023004"/>
    </source>
</evidence>
<name>A0A840U928_9GAMM</name>
<dbReference type="RefSeq" id="WP_183705172.1">
    <property type="nucleotide sequence ID" value="NZ_JACHFE010000007.1"/>
</dbReference>
<dbReference type="GO" id="GO:0004112">
    <property type="term" value="F:cyclic-nucleotide phosphodiesterase activity"/>
    <property type="evidence" value="ECO:0007669"/>
    <property type="project" value="InterPro"/>
</dbReference>
<dbReference type="GO" id="GO:0046872">
    <property type="term" value="F:metal ion binding"/>
    <property type="evidence" value="ECO:0007669"/>
    <property type="project" value="UniProtKB-KW"/>
</dbReference>
<evidence type="ECO:0000259" key="5">
    <source>
        <dbReference type="Pfam" id="PF00149"/>
    </source>
</evidence>
<dbReference type="AlphaFoldDB" id="A0A840U928"/>
<dbReference type="Pfam" id="PF00149">
    <property type="entry name" value="Metallophos"/>
    <property type="match status" value="1"/>
</dbReference>
<reference evidence="6 7" key="1">
    <citation type="submission" date="2020-08" db="EMBL/GenBank/DDBJ databases">
        <title>Genomic Encyclopedia of Type Strains, Phase IV (KMG-IV): sequencing the most valuable type-strain genomes for metagenomic binning, comparative biology and taxonomic classification.</title>
        <authorList>
            <person name="Goeker M."/>
        </authorList>
    </citation>
    <scope>NUCLEOTIDE SEQUENCE [LARGE SCALE GENOMIC DNA]</scope>
    <source>
        <strain evidence="6 7">DSM 22359</strain>
    </source>
</reference>
<protein>
    <submittedName>
        <fullName evidence="6">Icc protein</fullName>
    </submittedName>
</protein>
<dbReference type="InterPro" id="IPR004843">
    <property type="entry name" value="Calcineurin-like_PHP"/>
</dbReference>
<accession>A0A840U928</accession>
<keyword evidence="7" id="KW-1185">Reference proteome</keyword>
<dbReference type="PANTHER" id="PTHR42988:SF2">
    <property type="entry name" value="CYCLIC NUCLEOTIDE PHOSPHODIESTERASE CBUA0032-RELATED"/>
    <property type="match status" value="1"/>
</dbReference>
<dbReference type="CDD" id="cd07402">
    <property type="entry name" value="MPP_GpdQ"/>
    <property type="match status" value="1"/>
</dbReference>
<comment type="similarity">
    <text evidence="4">Belongs to the cyclic nucleotide phosphodiesterase class-III family.</text>
</comment>
<keyword evidence="3" id="KW-0408">Iron</keyword>